<dbReference type="InterPro" id="IPR008889">
    <property type="entry name" value="VQ"/>
</dbReference>
<dbReference type="EMBL" id="JBGMDY010000002">
    <property type="protein sequence ID" value="KAL2343195.1"/>
    <property type="molecule type" value="Genomic_DNA"/>
</dbReference>
<gene>
    <name evidence="2" type="ORF">Fmac_004480</name>
</gene>
<feature type="domain" description="VQ" evidence="1">
    <location>
        <begin position="45"/>
        <end position="60"/>
    </location>
</feature>
<evidence type="ECO:0000313" key="3">
    <source>
        <dbReference type="Proteomes" id="UP001603857"/>
    </source>
</evidence>
<reference evidence="2 3" key="1">
    <citation type="submission" date="2024-08" db="EMBL/GenBank/DDBJ databases">
        <title>Insights into the chromosomal genome structure of Flemingia macrophylla.</title>
        <authorList>
            <person name="Ding Y."/>
            <person name="Zhao Y."/>
            <person name="Bi W."/>
            <person name="Wu M."/>
            <person name="Zhao G."/>
            <person name="Gong Y."/>
            <person name="Li W."/>
            <person name="Zhang P."/>
        </authorList>
    </citation>
    <scope>NUCLEOTIDE SEQUENCE [LARGE SCALE GENOMIC DNA]</scope>
    <source>
        <strain evidence="2">DYQJB</strain>
        <tissue evidence="2">Leaf</tissue>
    </source>
</reference>
<dbReference type="Pfam" id="PF05678">
    <property type="entry name" value="VQ"/>
    <property type="match status" value="1"/>
</dbReference>
<evidence type="ECO:0000259" key="1">
    <source>
        <dbReference type="Pfam" id="PF05678"/>
    </source>
</evidence>
<dbReference type="AlphaFoldDB" id="A0ABD1N579"/>
<sequence>MAVPPIQVSRPPSFTFGKTSVPCPPSLRSVGKESKIRVQRNVVLIHANVSNFREMVQRFTSQSSNDISEEITSFNQEMVQSLTNQSSNDISEEITSFNQEVVMQE</sequence>
<protein>
    <recommendedName>
        <fullName evidence="1">VQ domain-containing protein</fullName>
    </recommendedName>
</protein>
<organism evidence="2 3">
    <name type="scientific">Flemingia macrophylla</name>
    <dbReference type="NCBI Taxonomy" id="520843"/>
    <lineage>
        <taxon>Eukaryota</taxon>
        <taxon>Viridiplantae</taxon>
        <taxon>Streptophyta</taxon>
        <taxon>Embryophyta</taxon>
        <taxon>Tracheophyta</taxon>
        <taxon>Spermatophyta</taxon>
        <taxon>Magnoliopsida</taxon>
        <taxon>eudicotyledons</taxon>
        <taxon>Gunneridae</taxon>
        <taxon>Pentapetalae</taxon>
        <taxon>rosids</taxon>
        <taxon>fabids</taxon>
        <taxon>Fabales</taxon>
        <taxon>Fabaceae</taxon>
        <taxon>Papilionoideae</taxon>
        <taxon>50 kb inversion clade</taxon>
        <taxon>NPAAA clade</taxon>
        <taxon>indigoferoid/millettioid clade</taxon>
        <taxon>Phaseoleae</taxon>
        <taxon>Flemingia</taxon>
    </lineage>
</organism>
<accession>A0ABD1N579</accession>
<dbReference type="Proteomes" id="UP001603857">
    <property type="component" value="Unassembled WGS sequence"/>
</dbReference>
<evidence type="ECO:0000313" key="2">
    <source>
        <dbReference type="EMBL" id="KAL2343195.1"/>
    </source>
</evidence>
<name>A0ABD1N579_9FABA</name>
<proteinExistence type="predicted"/>
<comment type="caution">
    <text evidence="2">The sequence shown here is derived from an EMBL/GenBank/DDBJ whole genome shotgun (WGS) entry which is preliminary data.</text>
</comment>
<keyword evidence="3" id="KW-1185">Reference proteome</keyword>